<dbReference type="Proteomes" id="UP000436088">
    <property type="component" value="Unassembled WGS sequence"/>
</dbReference>
<proteinExistence type="predicted"/>
<dbReference type="AlphaFoldDB" id="A0A6A3CS15"/>
<keyword evidence="2" id="KW-1185">Reference proteome</keyword>
<accession>A0A6A3CS15</accession>
<evidence type="ECO:0000313" key="1">
    <source>
        <dbReference type="EMBL" id="KAE8730302.1"/>
    </source>
</evidence>
<name>A0A6A3CS15_HIBSY</name>
<gene>
    <name evidence="1" type="ORF">F3Y22_tig00003041pilonHSYRG01329</name>
</gene>
<evidence type="ECO:0000313" key="2">
    <source>
        <dbReference type="Proteomes" id="UP000436088"/>
    </source>
</evidence>
<sequence>MTSFGKGYILPFQLARRASVSISLLSLLSLTEGEENSLSLLSSFPHQREAGHRLAAVCRRNPHRRPPHPLPIGANLGKYLRVSKVFSEAWRPVVTPIEVLSSPANRGFIALSRRSSNRVMEWPSGGGSWNVDVGRLKTSGGDSCGLLEAAVAGTWP</sequence>
<organism evidence="1 2">
    <name type="scientific">Hibiscus syriacus</name>
    <name type="common">Rose of Sharon</name>
    <dbReference type="NCBI Taxonomy" id="106335"/>
    <lineage>
        <taxon>Eukaryota</taxon>
        <taxon>Viridiplantae</taxon>
        <taxon>Streptophyta</taxon>
        <taxon>Embryophyta</taxon>
        <taxon>Tracheophyta</taxon>
        <taxon>Spermatophyta</taxon>
        <taxon>Magnoliopsida</taxon>
        <taxon>eudicotyledons</taxon>
        <taxon>Gunneridae</taxon>
        <taxon>Pentapetalae</taxon>
        <taxon>rosids</taxon>
        <taxon>malvids</taxon>
        <taxon>Malvales</taxon>
        <taxon>Malvaceae</taxon>
        <taxon>Malvoideae</taxon>
        <taxon>Hibiscus</taxon>
    </lineage>
</organism>
<comment type="caution">
    <text evidence="1">The sequence shown here is derived from an EMBL/GenBank/DDBJ whole genome shotgun (WGS) entry which is preliminary data.</text>
</comment>
<dbReference type="EMBL" id="VEPZ02000209">
    <property type="protein sequence ID" value="KAE8730302.1"/>
    <property type="molecule type" value="Genomic_DNA"/>
</dbReference>
<reference evidence="1" key="1">
    <citation type="submission" date="2019-09" db="EMBL/GenBank/DDBJ databases">
        <title>Draft genome information of white flower Hibiscus syriacus.</title>
        <authorList>
            <person name="Kim Y.-M."/>
        </authorList>
    </citation>
    <scope>NUCLEOTIDE SEQUENCE [LARGE SCALE GENOMIC DNA]</scope>
    <source>
        <strain evidence="1">YM2019G1</strain>
    </source>
</reference>
<protein>
    <submittedName>
        <fullName evidence="1">Uncharacterized protein</fullName>
    </submittedName>
</protein>